<dbReference type="OrthoDB" id="1938144at2759"/>
<gene>
    <name evidence="2" type="ORF">CCAM_LOCUS41033</name>
</gene>
<dbReference type="Pfam" id="PF03108">
    <property type="entry name" value="DBD_Tnp_Mut"/>
    <property type="match status" value="1"/>
</dbReference>
<proteinExistence type="predicted"/>
<keyword evidence="3" id="KW-1185">Reference proteome</keyword>
<evidence type="ECO:0000313" key="2">
    <source>
        <dbReference type="EMBL" id="VFQ99257.1"/>
    </source>
</evidence>
<dbReference type="PANTHER" id="PTHR31973:SF113">
    <property type="entry name" value="PROTEIN FAR1-RELATED SEQUENCE 5-LIKE"/>
    <property type="match status" value="1"/>
</dbReference>
<evidence type="ECO:0000313" key="3">
    <source>
        <dbReference type="Proteomes" id="UP000595140"/>
    </source>
</evidence>
<accession>A0A484NFJ7</accession>
<evidence type="ECO:0000259" key="1">
    <source>
        <dbReference type="Pfam" id="PF03108"/>
    </source>
</evidence>
<feature type="domain" description="Transposase MuDR plant" evidence="1">
    <location>
        <begin position="7"/>
        <end position="60"/>
    </location>
</feature>
<dbReference type="EMBL" id="OOIL02006652">
    <property type="protein sequence ID" value="VFQ99257.1"/>
    <property type="molecule type" value="Genomic_DNA"/>
</dbReference>
<dbReference type="AlphaFoldDB" id="A0A484NFJ7"/>
<name>A0A484NFJ7_9ASTE</name>
<dbReference type="PANTHER" id="PTHR31973">
    <property type="entry name" value="POLYPROTEIN, PUTATIVE-RELATED"/>
    <property type="match status" value="1"/>
</dbReference>
<dbReference type="InterPro" id="IPR004332">
    <property type="entry name" value="Transposase_MuDR"/>
</dbReference>
<reference evidence="2 3" key="1">
    <citation type="submission" date="2018-04" db="EMBL/GenBank/DDBJ databases">
        <authorList>
            <person name="Vogel A."/>
        </authorList>
    </citation>
    <scope>NUCLEOTIDE SEQUENCE [LARGE SCALE GENOMIC DNA]</scope>
</reference>
<organism evidence="2 3">
    <name type="scientific">Cuscuta campestris</name>
    <dbReference type="NCBI Taxonomy" id="132261"/>
    <lineage>
        <taxon>Eukaryota</taxon>
        <taxon>Viridiplantae</taxon>
        <taxon>Streptophyta</taxon>
        <taxon>Embryophyta</taxon>
        <taxon>Tracheophyta</taxon>
        <taxon>Spermatophyta</taxon>
        <taxon>Magnoliopsida</taxon>
        <taxon>eudicotyledons</taxon>
        <taxon>Gunneridae</taxon>
        <taxon>Pentapetalae</taxon>
        <taxon>asterids</taxon>
        <taxon>lamiids</taxon>
        <taxon>Solanales</taxon>
        <taxon>Convolvulaceae</taxon>
        <taxon>Cuscuteae</taxon>
        <taxon>Cuscuta</taxon>
        <taxon>Cuscuta subgen. Grammica</taxon>
        <taxon>Cuscuta sect. Cleistogrammica</taxon>
    </lineage>
</organism>
<protein>
    <recommendedName>
        <fullName evidence="1">Transposase MuDR plant domain-containing protein</fullName>
    </recommendedName>
</protein>
<dbReference type="Proteomes" id="UP000595140">
    <property type="component" value="Unassembled WGS sequence"/>
</dbReference>
<sequence length="280" mass="32873">MIYKSKLDLQHHLQMYSILNNFQYRTLTSNKKFLHVVCLDDDCAWTVRAVRLECSNLFQIRRFDSSHSCSVDLREGDRRQATSRLLSDLVLHRYTDASKKPYGPNDIREDMRRDYGISMSYKKALGVKNKAMNKLGKSEVIQWNFRGAARAATVKEFEEYLQLLDDEDPRIREYLNKIGNSKWSRCHSDKSRYSSMTSNLAESLNNVNNSAREFPVAKLVEFIRDRMQLWFHERSEIASSTRTPLPKKREGVLIQMQREAFRMKVCFSEISHSYIIAYGE</sequence>